<dbReference type="EC" id="2.7.7.60" evidence="3"/>
<comment type="similarity">
    <text evidence="3">Belongs to the IspD/TarI cytidylyltransferase family. IspD subfamily.</text>
</comment>
<dbReference type="OrthoDB" id="9806837at2"/>
<keyword evidence="5" id="KW-1185">Reference proteome</keyword>
<dbReference type="InterPro" id="IPR050088">
    <property type="entry name" value="IspD/TarI_cytidylyltransf_bact"/>
</dbReference>
<dbReference type="KEGG" id="pary:A4V02_10260"/>
<proteinExistence type="inferred from homology"/>
<dbReference type="PANTHER" id="PTHR32125">
    <property type="entry name" value="2-C-METHYL-D-ERYTHRITOL 4-PHOSPHATE CYTIDYLYLTRANSFERASE, CHLOROPLASTIC"/>
    <property type="match status" value="1"/>
</dbReference>
<dbReference type="Pfam" id="PF01128">
    <property type="entry name" value="IspD"/>
    <property type="match status" value="1"/>
</dbReference>
<keyword evidence="1 3" id="KW-0808">Transferase</keyword>
<dbReference type="HAMAP" id="MF_00108">
    <property type="entry name" value="IspD"/>
    <property type="match status" value="1"/>
</dbReference>
<feature type="site" description="Positions MEP for the nucleophilic attack" evidence="3">
    <location>
        <position position="215"/>
    </location>
</feature>
<dbReference type="EMBL" id="CP015402">
    <property type="protein sequence ID" value="ANU64056.1"/>
    <property type="molecule type" value="Genomic_DNA"/>
</dbReference>
<feature type="site" description="Transition state stabilizer" evidence="3">
    <location>
        <position position="26"/>
    </location>
</feature>
<comment type="function">
    <text evidence="3">Catalyzes the formation of 4-diphosphocytidyl-2-C-methyl-D-erythritol from CTP and 2-C-methyl-D-erythritol 4-phosphate (MEP).</text>
</comment>
<evidence type="ECO:0000256" key="3">
    <source>
        <dbReference type="HAMAP-Rule" id="MF_00108"/>
    </source>
</evidence>
<dbReference type="GO" id="GO:0050518">
    <property type="term" value="F:2-C-methyl-D-erythritol 4-phosphate cytidylyltransferase activity"/>
    <property type="evidence" value="ECO:0007669"/>
    <property type="project" value="UniProtKB-UniRule"/>
</dbReference>
<dbReference type="AlphaFoldDB" id="A0A1B1SBB3"/>
<dbReference type="RefSeq" id="WP_068961346.1">
    <property type="nucleotide sequence ID" value="NZ_CAJTAP010000051.1"/>
</dbReference>
<sequence length="233" mass="25318">MSSLPYTFNIIVAAGSGLRFGADLPKQFCMLDGRPVLFHTIEAFRKALPDGEILLVLSESHVDMWRDLCYRFDFVSPDIVCGGSSRWESVRNAVMTLHVENPESVITVHDGARPLVSSSVIHDAVMAACMPGVDGAVPAIAITDSVRMLDDDGSSMPLARQRLRAVQTPQAFPAGLLKEAYGLPFSPDFTDDASVMAAYGHENIILTEGSAENIKITHRGDLALAEFILDGRR</sequence>
<evidence type="ECO:0000256" key="2">
    <source>
        <dbReference type="ARBA" id="ARBA00022695"/>
    </source>
</evidence>
<name>A0A1B1SBB3_9BACT</name>
<feature type="site" description="Transition state stabilizer" evidence="3">
    <location>
        <position position="19"/>
    </location>
</feature>
<gene>
    <name evidence="3" type="primary">ispD</name>
    <name evidence="4" type="ORF">A4V02_10260</name>
</gene>
<evidence type="ECO:0000313" key="4">
    <source>
        <dbReference type="EMBL" id="ANU64056.1"/>
    </source>
</evidence>
<comment type="pathway">
    <text evidence="3">Isoprenoid biosynthesis; isopentenyl diphosphate biosynthesis via DXP pathway; isopentenyl diphosphate from 1-deoxy-D-xylulose 5-phosphate: step 2/6.</text>
</comment>
<dbReference type="GO" id="GO:0019288">
    <property type="term" value="P:isopentenyl diphosphate biosynthetic process, methylerythritol 4-phosphate pathway"/>
    <property type="evidence" value="ECO:0007669"/>
    <property type="project" value="UniProtKB-UniRule"/>
</dbReference>
<dbReference type="STRING" id="1796646.A4V02_10260"/>
<accession>A0A1B1SBB3</accession>
<dbReference type="InterPro" id="IPR029044">
    <property type="entry name" value="Nucleotide-diphossugar_trans"/>
</dbReference>
<dbReference type="InterPro" id="IPR034683">
    <property type="entry name" value="IspD/TarI"/>
</dbReference>
<dbReference type="GeneID" id="65537251"/>
<reference evidence="5" key="1">
    <citation type="submission" date="2016-04" db="EMBL/GenBank/DDBJ databases">
        <title>Complete Genome Sequences of Twelve Strains of a Stable Defined Moderately Diverse Mouse Microbiota 2 (sDMDMm2).</title>
        <authorList>
            <person name="Uchimura Y."/>
            <person name="Wyss M."/>
            <person name="Brugiroux S."/>
            <person name="Limenitakis J.P."/>
            <person name="Stecher B."/>
            <person name="McCoy K.D."/>
            <person name="Macpherson A.J."/>
        </authorList>
    </citation>
    <scope>NUCLEOTIDE SEQUENCE [LARGE SCALE GENOMIC DNA]</scope>
    <source>
        <strain evidence="5">YL27</strain>
    </source>
</reference>
<evidence type="ECO:0000256" key="1">
    <source>
        <dbReference type="ARBA" id="ARBA00022679"/>
    </source>
</evidence>
<dbReference type="UniPathway" id="UPA00056">
    <property type="reaction ID" value="UER00093"/>
</dbReference>
<organism evidence="4 5">
    <name type="scientific">Muribaculum intestinale</name>
    <dbReference type="NCBI Taxonomy" id="1796646"/>
    <lineage>
        <taxon>Bacteria</taxon>
        <taxon>Pseudomonadati</taxon>
        <taxon>Bacteroidota</taxon>
        <taxon>Bacteroidia</taxon>
        <taxon>Bacteroidales</taxon>
        <taxon>Muribaculaceae</taxon>
        <taxon>Muribaculum</taxon>
    </lineage>
</organism>
<keyword evidence="3" id="KW-0414">Isoprene biosynthesis</keyword>
<feature type="site" description="Positions MEP for the nucleophilic attack" evidence="3">
    <location>
        <position position="160"/>
    </location>
</feature>
<evidence type="ECO:0000313" key="5">
    <source>
        <dbReference type="Proteomes" id="UP000186351"/>
    </source>
</evidence>
<dbReference type="SUPFAM" id="SSF53448">
    <property type="entry name" value="Nucleotide-diphospho-sugar transferases"/>
    <property type="match status" value="1"/>
</dbReference>
<dbReference type="Gene3D" id="3.90.550.10">
    <property type="entry name" value="Spore Coat Polysaccharide Biosynthesis Protein SpsA, Chain A"/>
    <property type="match status" value="1"/>
</dbReference>
<keyword evidence="2 3" id="KW-0548">Nucleotidyltransferase</keyword>
<dbReference type="CDD" id="cd02516">
    <property type="entry name" value="CDP-ME_synthetase"/>
    <property type="match status" value="1"/>
</dbReference>
<dbReference type="InterPro" id="IPR001228">
    <property type="entry name" value="IspD"/>
</dbReference>
<dbReference type="PANTHER" id="PTHR32125:SF4">
    <property type="entry name" value="2-C-METHYL-D-ERYTHRITOL 4-PHOSPHATE CYTIDYLYLTRANSFERASE, CHLOROPLASTIC"/>
    <property type="match status" value="1"/>
</dbReference>
<protein>
    <recommendedName>
        <fullName evidence="3">2-C-methyl-D-erythritol 4-phosphate cytidylyltransferase</fullName>
        <ecNumber evidence="3">2.7.7.60</ecNumber>
    </recommendedName>
    <alternativeName>
        <fullName evidence="3">4-diphosphocytidyl-2C-methyl-D-erythritol synthase</fullName>
    </alternativeName>
    <alternativeName>
        <fullName evidence="3">MEP cytidylyltransferase</fullName>
        <shortName evidence="3">MCT</shortName>
    </alternativeName>
</protein>
<dbReference type="Proteomes" id="UP000186351">
    <property type="component" value="Chromosome"/>
</dbReference>
<accession>A0A1Z2XHD5</accession>
<comment type="catalytic activity">
    <reaction evidence="3">
        <text>2-C-methyl-D-erythritol 4-phosphate + CTP + H(+) = 4-CDP-2-C-methyl-D-erythritol + diphosphate</text>
        <dbReference type="Rhea" id="RHEA:13429"/>
        <dbReference type="ChEBI" id="CHEBI:15378"/>
        <dbReference type="ChEBI" id="CHEBI:33019"/>
        <dbReference type="ChEBI" id="CHEBI:37563"/>
        <dbReference type="ChEBI" id="CHEBI:57823"/>
        <dbReference type="ChEBI" id="CHEBI:58262"/>
        <dbReference type="EC" id="2.7.7.60"/>
    </reaction>
</comment>